<dbReference type="InterPro" id="IPR037401">
    <property type="entry name" value="SnoaL-like"/>
</dbReference>
<protein>
    <submittedName>
        <fullName evidence="2">Limonene-1,2-epoxide hydrolase</fullName>
    </submittedName>
</protein>
<feature type="domain" description="SnoaL-like" evidence="1">
    <location>
        <begin position="10"/>
        <end position="107"/>
    </location>
</feature>
<dbReference type="RefSeq" id="WP_040834495.1">
    <property type="nucleotide sequence ID" value="NZ_LT906439.1"/>
</dbReference>
<sequence length="130" mass="15261">METEKETILRAYFQAWCQKDSSCLEDFFTIDVVYRECYGPEYHGIEQILQWFKDWNSKGTVQSWDIKRMIVSGDIVVVEWHFCYCYDGLADQFEGVTIAEFQGKKIKHLAEYSSSSQVVYPYDNHIVGSI</sequence>
<gene>
    <name evidence="2" type="ORF">SAMEA4412692_00238</name>
</gene>
<accession>A0A239SLY3</accession>
<name>A0A239SLY3_9STRE</name>
<dbReference type="AlphaFoldDB" id="A0A239SLY3"/>
<keyword evidence="3" id="KW-1185">Reference proteome</keyword>
<proteinExistence type="predicted"/>
<dbReference type="Proteomes" id="UP000215185">
    <property type="component" value="Chromosome 1"/>
</dbReference>
<reference evidence="2 3" key="1">
    <citation type="submission" date="2017-06" db="EMBL/GenBank/DDBJ databases">
        <authorList>
            <consortium name="Pathogen Informatics"/>
        </authorList>
    </citation>
    <scope>NUCLEOTIDE SEQUENCE [LARGE SCALE GENOMIC DNA]</scope>
    <source>
        <strain evidence="2 3">NCTC13788</strain>
    </source>
</reference>
<dbReference type="STRING" id="1123308.GCA_000380085_00567"/>
<keyword evidence="2" id="KW-0378">Hydrolase</keyword>
<dbReference type="InterPro" id="IPR032710">
    <property type="entry name" value="NTF2-like_dom_sf"/>
</dbReference>
<evidence type="ECO:0000313" key="2">
    <source>
        <dbReference type="EMBL" id="SNU86445.1"/>
    </source>
</evidence>
<dbReference type="SUPFAM" id="SSF54427">
    <property type="entry name" value="NTF2-like"/>
    <property type="match status" value="1"/>
</dbReference>
<evidence type="ECO:0000313" key="3">
    <source>
        <dbReference type="Proteomes" id="UP000215185"/>
    </source>
</evidence>
<organism evidence="2 3">
    <name type="scientific">Streptococcus merionis</name>
    <dbReference type="NCBI Taxonomy" id="400065"/>
    <lineage>
        <taxon>Bacteria</taxon>
        <taxon>Bacillati</taxon>
        <taxon>Bacillota</taxon>
        <taxon>Bacilli</taxon>
        <taxon>Lactobacillales</taxon>
        <taxon>Streptococcaceae</taxon>
        <taxon>Streptococcus</taxon>
    </lineage>
</organism>
<dbReference type="EMBL" id="LT906439">
    <property type="protein sequence ID" value="SNU86445.1"/>
    <property type="molecule type" value="Genomic_DNA"/>
</dbReference>
<dbReference type="eggNOG" id="COG3631">
    <property type="taxonomic scope" value="Bacteria"/>
</dbReference>
<dbReference type="GO" id="GO:0016787">
    <property type="term" value="F:hydrolase activity"/>
    <property type="evidence" value="ECO:0007669"/>
    <property type="project" value="UniProtKB-KW"/>
</dbReference>
<dbReference type="Gene3D" id="3.10.450.50">
    <property type="match status" value="1"/>
</dbReference>
<dbReference type="KEGG" id="smen:SAMEA4412692_0238"/>
<dbReference type="Pfam" id="PF12680">
    <property type="entry name" value="SnoaL_2"/>
    <property type="match status" value="1"/>
</dbReference>
<evidence type="ECO:0000259" key="1">
    <source>
        <dbReference type="Pfam" id="PF12680"/>
    </source>
</evidence>
<dbReference type="OrthoDB" id="4203328at2"/>